<keyword evidence="3" id="KW-1185">Reference proteome</keyword>
<proteinExistence type="predicted"/>
<evidence type="ECO:0000313" key="2">
    <source>
        <dbReference type="EMBL" id="CAG5132321.1"/>
    </source>
</evidence>
<dbReference type="GO" id="GO:0004252">
    <property type="term" value="F:serine-type endopeptidase activity"/>
    <property type="evidence" value="ECO:0007669"/>
    <property type="project" value="InterPro"/>
</dbReference>
<dbReference type="InterPro" id="IPR043504">
    <property type="entry name" value="Peptidase_S1_PA_chymotrypsin"/>
</dbReference>
<dbReference type="InterPro" id="IPR051333">
    <property type="entry name" value="CLIP_Serine_Protease"/>
</dbReference>
<dbReference type="SUPFAM" id="SSF50494">
    <property type="entry name" value="Trypsin-like serine proteases"/>
    <property type="match status" value="1"/>
</dbReference>
<evidence type="ECO:0000259" key="1">
    <source>
        <dbReference type="PROSITE" id="PS50240"/>
    </source>
</evidence>
<dbReference type="PANTHER" id="PTHR24260:SF136">
    <property type="entry name" value="GH08193P-RELATED"/>
    <property type="match status" value="1"/>
</dbReference>
<reference evidence="2" key="1">
    <citation type="submission" date="2021-04" db="EMBL/GenBank/DDBJ databases">
        <authorList>
            <consortium name="Molecular Ecology Group"/>
        </authorList>
    </citation>
    <scope>NUCLEOTIDE SEQUENCE</scope>
</reference>
<sequence length="65" mass="7011">PSGQRPSACMGDGGGPMMCGDNFEFLVGIASWAPNVCDGEKPSVYTRVTAYLQWISERMQNSPVL</sequence>
<accession>A0A8S4A1G9</accession>
<dbReference type="Pfam" id="PF00089">
    <property type="entry name" value="Trypsin"/>
    <property type="match status" value="1"/>
</dbReference>
<dbReference type="Gene3D" id="2.40.10.10">
    <property type="entry name" value="Trypsin-like serine proteases"/>
    <property type="match status" value="1"/>
</dbReference>
<dbReference type="PROSITE" id="PS50240">
    <property type="entry name" value="TRYPSIN_DOM"/>
    <property type="match status" value="1"/>
</dbReference>
<dbReference type="InterPro" id="IPR009003">
    <property type="entry name" value="Peptidase_S1_PA"/>
</dbReference>
<gene>
    <name evidence="2" type="ORF">CUNI_LOCUS17879</name>
</gene>
<dbReference type="PANTHER" id="PTHR24260">
    <property type="match status" value="1"/>
</dbReference>
<feature type="domain" description="Peptidase S1" evidence="1">
    <location>
        <begin position="1"/>
        <end position="60"/>
    </location>
</feature>
<dbReference type="AlphaFoldDB" id="A0A8S4A1G9"/>
<dbReference type="InterPro" id="IPR001254">
    <property type="entry name" value="Trypsin_dom"/>
</dbReference>
<dbReference type="OrthoDB" id="5565075at2759"/>
<dbReference type="Proteomes" id="UP000678393">
    <property type="component" value="Unassembled WGS sequence"/>
</dbReference>
<protein>
    <recommendedName>
        <fullName evidence="1">Peptidase S1 domain-containing protein</fullName>
    </recommendedName>
</protein>
<name>A0A8S4A1G9_9EUPU</name>
<feature type="non-terminal residue" evidence="2">
    <location>
        <position position="1"/>
    </location>
</feature>
<dbReference type="EMBL" id="CAJHNH020005259">
    <property type="protein sequence ID" value="CAG5132321.1"/>
    <property type="molecule type" value="Genomic_DNA"/>
</dbReference>
<organism evidence="2 3">
    <name type="scientific">Candidula unifasciata</name>
    <dbReference type="NCBI Taxonomy" id="100452"/>
    <lineage>
        <taxon>Eukaryota</taxon>
        <taxon>Metazoa</taxon>
        <taxon>Spiralia</taxon>
        <taxon>Lophotrochozoa</taxon>
        <taxon>Mollusca</taxon>
        <taxon>Gastropoda</taxon>
        <taxon>Heterobranchia</taxon>
        <taxon>Euthyneura</taxon>
        <taxon>Panpulmonata</taxon>
        <taxon>Eupulmonata</taxon>
        <taxon>Stylommatophora</taxon>
        <taxon>Helicina</taxon>
        <taxon>Helicoidea</taxon>
        <taxon>Geomitridae</taxon>
        <taxon>Candidula</taxon>
    </lineage>
</organism>
<dbReference type="GO" id="GO:0006508">
    <property type="term" value="P:proteolysis"/>
    <property type="evidence" value="ECO:0007669"/>
    <property type="project" value="InterPro"/>
</dbReference>
<evidence type="ECO:0000313" key="3">
    <source>
        <dbReference type="Proteomes" id="UP000678393"/>
    </source>
</evidence>
<comment type="caution">
    <text evidence="2">The sequence shown here is derived from an EMBL/GenBank/DDBJ whole genome shotgun (WGS) entry which is preliminary data.</text>
</comment>